<dbReference type="AlphaFoldDB" id="A0A9I9E761"/>
<organism evidence="3">
    <name type="scientific">Cucumis melo</name>
    <name type="common">Muskmelon</name>
    <dbReference type="NCBI Taxonomy" id="3656"/>
    <lineage>
        <taxon>Eukaryota</taxon>
        <taxon>Viridiplantae</taxon>
        <taxon>Streptophyta</taxon>
        <taxon>Embryophyta</taxon>
        <taxon>Tracheophyta</taxon>
        <taxon>Spermatophyta</taxon>
        <taxon>Magnoliopsida</taxon>
        <taxon>eudicotyledons</taxon>
        <taxon>Gunneridae</taxon>
        <taxon>Pentapetalae</taxon>
        <taxon>rosids</taxon>
        <taxon>fabids</taxon>
        <taxon>Cucurbitales</taxon>
        <taxon>Cucurbitaceae</taxon>
        <taxon>Benincaseae</taxon>
        <taxon>Cucumis</taxon>
    </lineage>
</organism>
<keyword evidence="2" id="KW-0812">Transmembrane</keyword>
<accession>A0A9I9E761</accession>
<dbReference type="EnsemblPlants" id="MELO3C029719.2.1">
    <property type="protein sequence ID" value="MELO3C029719.2.1"/>
    <property type="gene ID" value="MELO3C029719.2"/>
</dbReference>
<evidence type="ECO:0000313" key="3">
    <source>
        <dbReference type="EnsemblPlants" id="MELO3C029719.2.1"/>
    </source>
</evidence>
<proteinExistence type="predicted"/>
<feature type="transmembrane region" description="Helical" evidence="2">
    <location>
        <begin position="144"/>
        <end position="170"/>
    </location>
</feature>
<feature type="transmembrane region" description="Helical" evidence="2">
    <location>
        <begin position="110"/>
        <end position="132"/>
    </location>
</feature>
<keyword evidence="2" id="KW-0472">Membrane</keyword>
<feature type="region of interest" description="Disordered" evidence="1">
    <location>
        <begin position="241"/>
        <end position="269"/>
    </location>
</feature>
<sequence length="373" mass="42939">MYIDLSPMNSRCLLKTNLLILVLEFLDHRPQLCHPLPPTPSSTCSDLQIRYARCIDEEESRASPFRFDSTTINSDPPSAAYMFNFDPTKLRSKSISNSAHIRSAYQSDFVLIPVSICSVLSYLGYLSLIYLICFTQLRFRPICFALVISPMIALVFAITCYQIWICALLWRIVREDITKSVKPTPPMKITEKILGIVSSLFSNISPATTHPQPAHETTFYKKLYCHKQGHIMDNYPTCPPRPPSHSHKLKFSPKASSESSDGTSDWYGTEDTPSTTNVYKLYNVMKLAQHSHRLCRSGTHPTFTTTLLLRSTLNEFKLMQKLEDVCEHQAFAMVVYPFMIFFISFTLIHSPFLFFFFLRFYLNISLKFKDPRR</sequence>
<evidence type="ECO:0000256" key="1">
    <source>
        <dbReference type="SAM" id="MobiDB-lite"/>
    </source>
</evidence>
<dbReference type="Gramene" id="MELO3C029719.2.1">
    <property type="protein sequence ID" value="MELO3C029719.2.1"/>
    <property type="gene ID" value="MELO3C029719.2"/>
</dbReference>
<feature type="compositionally biased region" description="Polar residues" evidence="1">
    <location>
        <begin position="254"/>
        <end position="263"/>
    </location>
</feature>
<keyword evidence="2" id="KW-1133">Transmembrane helix</keyword>
<evidence type="ECO:0000256" key="2">
    <source>
        <dbReference type="SAM" id="Phobius"/>
    </source>
</evidence>
<name>A0A9I9E761_CUCME</name>
<protein>
    <submittedName>
        <fullName evidence="3">Uncharacterized protein</fullName>
    </submittedName>
</protein>
<feature type="transmembrane region" description="Helical" evidence="2">
    <location>
        <begin position="334"/>
        <end position="362"/>
    </location>
</feature>
<reference evidence="3" key="1">
    <citation type="submission" date="2023-03" db="UniProtKB">
        <authorList>
            <consortium name="EnsemblPlants"/>
        </authorList>
    </citation>
    <scope>IDENTIFICATION</scope>
</reference>